<keyword evidence="2" id="KW-0479">Metal-binding</keyword>
<evidence type="ECO:0000256" key="3">
    <source>
        <dbReference type="ARBA" id="ARBA00022801"/>
    </source>
</evidence>
<dbReference type="InterPro" id="IPR000150">
    <property type="entry name" value="Cof"/>
</dbReference>
<dbReference type="SFLD" id="SFLDG01140">
    <property type="entry name" value="C2.B:_Phosphomannomutase_and_P"/>
    <property type="match status" value="1"/>
</dbReference>
<dbReference type="NCBIfam" id="TIGR00099">
    <property type="entry name" value="Cof-subfamily"/>
    <property type="match status" value="1"/>
</dbReference>
<reference evidence="6 7" key="1">
    <citation type="submission" date="2021-04" db="EMBL/GenBank/DDBJ databases">
        <authorList>
            <person name="Pira H."/>
            <person name="Risdian C."/>
            <person name="Wink J."/>
        </authorList>
    </citation>
    <scope>NUCLEOTIDE SEQUENCE [LARGE SCALE GENOMIC DNA]</scope>
    <source>
        <strain evidence="6 7">WH53</strain>
    </source>
</reference>
<dbReference type="InterPro" id="IPR023214">
    <property type="entry name" value="HAD_sf"/>
</dbReference>
<keyword evidence="3 6" id="KW-0378">Hydrolase</keyword>
<comment type="cofactor">
    <cofactor evidence="1">
        <name>Mg(2+)</name>
        <dbReference type="ChEBI" id="CHEBI:18420"/>
    </cofactor>
</comment>
<dbReference type="Gene3D" id="3.40.50.1000">
    <property type="entry name" value="HAD superfamily/HAD-like"/>
    <property type="match status" value="1"/>
</dbReference>
<keyword evidence="4" id="KW-0460">Magnesium</keyword>
<evidence type="ECO:0000256" key="5">
    <source>
        <dbReference type="ARBA" id="ARBA00034778"/>
    </source>
</evidence>
<dbReference type="PANTHER" id="PTHR47267:SF4">
    <property type="entry name" value="PYRIDOXAL PHOSPHATE PHOSPHATASE YIGL"/>
    <property type="match status" value="1"/>
</dbReference>
<dbReference type="Pfam" id="PF08282">
    <property type="entry name" value="Hydrolase_3"/>
    <property type="match status" value="1"/>
</dbReference>
<dbReference type="RefSeq" id="WP_215820513.1">
    <property type="nucleotide sequence ID" value="NZ_JAGSOY010000034.1"/>
</dbReference>
<comment type="caution">
    <text evidence="6">The sequence shown here is derived from an EMBL/GenBank/DDBJ whole genome shotgun (WGS) entry which is preliminary data.</text>
</comment>
<dbReference type="InterPro" id="IPR006379">
    <property type="entry name" value="HAD-SF_hydro_IIB"/>
</dbReference>
<dbReference type="InterPro" id="IPR036412">
    <property type="entry name" value="HAD-like_sf"/>
</dbReference>
<evidence type="ECO:0000313" key="6">
    <source>
        <dbReference type="EMBL" id="MBU2712286.1"/>
    </source>
</evidence>
<gene>
    <name evidence="6" type="ORF">KCG35_14565</name>
</gene>
<dbReference type="SFLD" id="SFLDS00003">
    <property type="entry name" value="Haloacid_Dehalogenase"/>
    <property type="match status" value="1"/>
</dbReference>
<dbReference type="SUPFAM" id="SSF56784">
    <property type="entry name" value="HAD-like"/>
    <property type="match status" value="1"/>
</dbReference>
<evidence type="ECO:0000313" key="7">
    <source>
        <dbReference type="Proteomes" id="UP000690515"/>
    </source>
</evidence>
<accession>A0ABS5ZDY4</accession>
<dbReference type="EMBL" id="JAGSOY010000034">
    <property type="protein sequence ID" value="MBU2712286.1"/>
    <property type="molecule type" value="Genomic_DNA"/>
</dbReference>
<keyword evidence="7" id="KW-1185">Reference proteome</keyword>
<dbReference type="PANTHER" id="PTHR47267">
    <property type="match status" value="1"/>
</dbReference>
<protein>
    <submittedName>
        <fullName evidence="6">Cof-type HAD-IIB family hydrolase</fullName>
    </submittedName>
</protein>
<sequence length="263" mass="29523">MYKVVVSDLDGTLLDSNHTLSQQTISTVHRIVNEGIRFIIATGRHYQDVKHIAKNLGLDLFLITCNGARIHNKQGQPIFRQDIPQHIVQSLLEMAPKETLLNIYKEDQWLVSKPNKTLLNFNKSSGFNYSLADLFSIDHKNVAKVFFAGKPEPLVELENKINEQFADLVSAAFSLPNCLEVMAKGVNKGQALQQVLKEKGFSLDQTVAFGDGMNDYEMLSQVGMPVVMANAHDRLRHSLSHYEKTLSSDNHGVAYKLEEIFPA</sequence>
<evidence type="ECO:0000256" key="4">
    <source>
        <dbReference type="ARBA" id="ARBA00022842"/>
    </source>
</evidence>
<evidence type="ECO:0000256" key="1">
    <source>
        <dbReference type="ARBA" id="ARBA00001946"/>
    </source>
</evidence>
<dbReference type="SFLD" id="SFLDG01144">
    <property type="entry name" value="C2.B.4:_PGP_Like"/>
    <property type="match status" value="1"/>
</dbReference>
<dbReference type="Gene3D" id="3.30.1240.10">
    <property type="match status" value="1"/>
</dbReference>
<evidence type="ECO:0000256" key="2">
    <source>
        <dbReference type="ARBA" id="ARBA00022723"/>
    </source>
</evidence>
<comment type="similarity">
    <text evidence="5">Belongs to the HAD-like hydrolase superfamily. Cof family.</text>
</comment>
<name>A0ABS5ZDY4_9GAMM</name>
<dbReference type="CDD" id="cd07516">
    <property type="entry name" value="HAD_Pase"/>
    <property type="match status" value="1"/>
</dbReference>
<dbReference type="NCBIfam" id="TIGR01484">
    <property type="entry name" value="HAD-SF-IIB"/>
    <property type="match status" value="1"/>
</dbReference>
<dbReference type="PROSITE" id="PS01229">
    <property type="entry name" value="COF_2"/>
    <property type="match status" value="1"/>
</dbReference>
<organism evidence="6 7">
    <name type="scientific">Zooshikella harenae</name>
    <dbReference type="NCBI Taxonomy" id="2827238"/>
    <lineage>
        <taxon>Bacteria</taxon>
        <taxon>Pseudomonadati</taxon>
        <taxon>Pseudomonadota</taxon>
        <taxon>Gammaproteobacteria</taxon>
        <taxon>Oceanospirillales</taxon>
        <taxon>Zooshikellaceae</taxon>
        <taxon>Zooshikella</taxon>
    </lineage>
</organism>
<proteinExistence type="inferred from homology"/>
<dbReference type="Proteomes" id="UP000690515">
    <property type="component" value="Unassembled WGS sequence"/>
</dbReference>
<dbReference type="GO" id="GO:0016787">
    <property type="term" value="F:hydrolase activity"/>
    <property type="evidence" value="ECO:0007669"/>
    <property type="project" value="UniProtKB-KW"/>
</dbReference>